<evidence type="ECO:0000256" key="1">
    <source>
        <dbReference type="SAM" id="MobiDB-lite"/>
    </source>
</evidence>
<feature type="region of interest" description="Disordered" evidence="1">
    <location>
        <begin position="108"/>
        <end position="138"/>
    </location>
</feature>
<protein>
    <submittedName>
        <fullName evidence="2">Uncharacterized protein</fullName>
    </submittedName>
</protein>
<evidence type="ECO:0000313" key="3">
    <source>
        <dbReference type="Proteomes" id="UP000276834"/>
    </source>
</evidence>
<name>A0A3L8SCY1_CHLGU</name>
<comment type="caution">
    <text evidence="2">The sequence shown here is derived from an EMBL/GenBank/DDBJ whole genome shotgun (WGS) entry which is preliminary data.</text>
</comment>
<feature type="compositionally biased region" description="Polar residues" evidence="1">
    <location>
        <begin position="108"/>
        <end position="120"/>
    </location>
</feature>
<organism evidence="2 3">
    <name type="scientific">Chloebia gouldiae</name>
    <name type="common">Gouldian finch</name>
    <name type="synonym">Erythrura gouldiae</name>
    <dbReference type="NCBI Taxonomy" id="44316"/>
    <lineage>
        <taxon>Eukaryota</taxon>
        <taxon>Metazoa</taxon>
        <taxon>Chordata</taxon>
        <taxon>Craniata</taxon>
        <taxon>Vertebrata</taxon>
        <taxon>Euteleostomi</taxon>
        <taxon>Archelosauria</taxon>
        <taxon>Archosauria</taxon>
        <taxon>Dinosauria</taxon>
        <taxon>Saurischia</taxon>
        <taxon>Theropoda</taxon>
        <taxon>Coelurosauria</taxon>
        <taxon>Aves</taxon>
        <taxon>Neognathae</taxon>
        <taxon>Neoaves</taxon>
        <taxon>Telluraves</taxon>
        <taxon>Australaves</taxon>
        <taxon>Passeriformes</taxon>
        <taxon>Passeroidea</taxon>
        <taxon>Passeridae</taxon>
        <taxon>Chloebia</taxon>
    </lineage>
</organism>
<dbReference type="EMBL" id="QUSF01000030">
    <property type="protein sequence ID" value="RLV99749.1"/>
    <property type="molecule type" value="Genomic_DNA"/>
</dbReference>
<sequence>MKLLTLELTSVKKVFQRCALASALCHQLCVRGAHAAGALAAWEDQDAGSVWQSWLQSGALNPLLFRLCIKQIFELLQTPTLPAPNHECASLRGKDPVASAPSLLQTDDNWHLSETAQSNDGVEHRTGVGGREWRQEER</sequence>
<dbReference type="AlphaFoldDB" id="A0A3L8SCY1"/>
<evidence type="ECO:0000313" key="2">
    <source>
        <dbReference type="EMBL" id="RLV99749.1"/>
    </source>
</evidence>
<keyword evidence="3" id="KW-1185">Reference proteome</keyword>
<proteinExistence type="predicted"/>
<feature type="compositionally biased region" description="Basic and acidic residues" evidence="1">
    <location>
        <begin position="121"/>
        <end position="138"/>
    </location>
</feature>
<dbReference type="Proteomes" id="UP000276834">
    <property type="component" value="Unassembled WGS sequence"/>
</dbReference>
<reference evidence="2 3" key="1">
    <citation type="journal article" date="2018" name="Proc. R. Soc. B">
        <title>A non-coding region near Follistatin controls head colour polymorphism in the Gouldian finch.</title>
        <authorList>
            <person name="Toomey M.B."/>
            <person name="Marques C.I."/>
            <person name="Andrade P."/>
            <person name="Araujo P.M."/>
            <person name="Sabatino S."/>
            <person name="Gazda M.A."/>
            <person name="Afonso S."/>
            <person name="Lopes R.J."/>
            <person name="Corbo J.C."/>
            <person name="Carneiro M."/>
        </authorList>
    </citation>
    <scope>NUCLEOTIDE SEQUENCE [LARGE SCALE GENOMIC DNA]</scope>
    <source>
        <strain evidence="2">Red01</strain>
        <tissue evidence="2">Muscle</tissue>
    </source>
</reference>
<accession>A0A3L8SCY1</accession>
<gene>
    <name evidence="2" type="ORF">DV515_00009436</name>
</gene>